<dbReference type="SMART" id="SM00884">
    <property type="entry name" value="Cullin_Nedd8"/>
    <property type="match status" value="1"/>
</dbReference>
<dbReference type="VEuPathDB" id="TriTrypDB:C4B63_57g89"/>
<dbReference type="InterPro" id="IPR045093">
    <property type="entry name" value="Cullin"/>
</dbReference>
<dbReference type="SUPFAM" id="SSF75632">
    <property type="entry name" value="Cullin homology domain"/>
    <property type="match status" value="1"/>
</dbReference>
<dbReference type="Pfam" id="PF10557">
    <property type="entry name" value="Cullin_Nedd8"/>
    <property type="match status" value="1"/>
</dbReference>
<dbReference type="Gene3D" id="1.10.10.10">
    <property type="entry name" value="Winged helix-like DNA-binding domain superfamily/Winged helix DNA-binding domain"/>
    <property type="match status" value="1"/>
</dbReference>
<dbReference type="AlphaFoldDB" id="A0A2V2V022"/>
<dbReference type="Proteomes" id="UP000246121">
    <property type="component" value="Unassembled WGS sequence"/>
</dbReference>
<evidence type="ECO:0000256" key="2">
    <source>
        <dbReference type="PROSITE-ProRule" id="PRU00330"/>
    </source>
</evidence>
<dbReference type="InterPro" id="IPR001373">
    <property type="entry name" value="Cullin_N"/>
</dbReference>
<dbReference type="PROSITE" id="PS50069">
    <property type="entry name" value="CULLIN_2"/>
    <property type="match status" value="1"/>
</dbReference>
<dbReference type="VEuPathDB" id="TriTrypDB:TcCLB.510105.40"/>
<dbReference type="SMART" id="SM00182">
    <property type="entry name" value="CULLIN"/>
    <property type="match status" value="1"/>
</dbReference>
<accession>A0A2V2V022</accession>
<dbReference type="InterPro" id="IPR036390">
    <property type="entry name" value="WH_DNA-bd_sf"/>
</dbReference>
<sequence>MTLSSIRQTTDMIEDEKWEIIRETVLSILNKVMSQYSFQQVHHSVFQMCQKQGSGILFDHLEAILATHVNSIRDRLLNVTNENFLKSLKTEWDDFSSAVNFISKTLLYLNNNYTCHRQSISQMGESIFCEVVLRNTQISETFSICVRRSFNSDQTSKNVLKELASRLSQSYRHNIFEPFIEDPFISALSDQYRQEMGIKLNELGTKNYLEWVVGVIEESKTNVSNILGESTAQRVEKVLGILLIKENTTELLYNEAGGGSSMFRGMETQSLHILAEALGKVNESEAFLDMIVGTAKKMGSELLADVDNASPVSAVEKILNLRDRIKNLISNLPFISRSNQSPVSQAITEIVKDSVAFAEKLAYYYDAKVKSKISEAELERLVADVFGLFRLLRTKEAFDHAFKLLLAARLINSKPEDLLSNETFLIDQIRNECGESVNHLEIMIKDGRMRREINKGFIRSLGTGNKLPHEFYVTVITAGVWPEYTDLAPDLPESMQNCMQLFRSYYLSHHNGRKLSFNTTLGTVFFTLNHGKIYELVAPTAFASTILCFQNSDENNEYLSLQEICDKTKLTERDASFQLESLSQLGLITVDRVDDVLRYAFNQAFDNPRSKLRVRATNGNRTLEKNRETRAHCEPLGASISFSIQAAAIQIIKSKKKIGHTEFCNAITKSLQTAGLAPSVADIKKGLETLMSKGLLSRGKNSNTYIYES</sequence>
<dbReference type="InterPro" id="IPR036317">
    <property type="entry name" value="Cullin_homology_sf"/>
</dbReference>
<dbReference type="VEuPathDB" id="TriTrypDB:TCDM_04781"/>
<feature type="domain" description="Cullin family profile" evidence="4">
    <location>
        <begin position="356"/>
        <end position="583"/>
    </location>
</feature>
<dbReference type="Gene3D" id="1.20.1310.10">
    <property type="entry name" value="Cullin Repeats"/>
    <property type="match status" value="3"/>
</dbReference>
<evidence type="ECO:0000256" key="3">
    <source>
        <dbReference type="RuleBase" id="RU003829"/>
    </source>
</evidence>
<dbReference type="Pfam" id="PF26557">
    <property type="entry name" value="Cullin_AB"/>
    <property type="match status" value="1"/>
</dbReference>
<dbReference type="InterPro" id="IPR036388">
    <property type="entry name" value="WH-like_DNA-bd_sf"/>
</dbReference>
<dbReference type="VEuPathDB" id="TriTrypDB:BCY84_06154"/>
<dbReference type="VEuPathDB" id="TriTrypDB:TcBrA4_0039160"/>
<dbReference type="InterPro" id="IPR016158">
    <property type="entry name" value="Cullin_homology"/>
</dbReference>
<dbReference type="InterPro" id="IPR019559">
    <property type="entry name" value="Cullin_neddylation_domain"/>
</dbReference>
<proteinExistence type="inferred from homology"/>
<evidence type="ECO:0000313" key="5">
    <source>
        <dbReference type="EMBL" id="PWU89700.1"/>
    </source>
</evidence>
<dbReference type="Pfam" id="PF00888">
    <property type="entry name" value="Cullin"/>
    <property type="match status" value="1"/>
</dbReference>
<dbReference type="VEuPathDB" id="TriTrypDB:TCSYLVIO_005035"/>
<dbReference type="Gene3D" id="3.30.230.130">
    <property type="entry name" value="Cullin, Chain C, Domain 2"/>
    <property type="match status" value="1"/>
</dbReference>
<dbReference type="PANTHER" id="PTHR11932">
    <property type="entry name" value="CULLIN"/>
    <property type="match status" value="1"/>
</dbReference>
<comment type="similarity">
    <text evidence="1 2 3">Belongs to the cullin family.</text>
</comment>
<name>A0A2V2V022_TRYCR</name>
<dbReference type="VEuPathDB" id="TriTrypDB:TcCLB.509715.30"/>
<evidence type="ECO:0000256" key="1">
    <source>
        <dbReference type="ARBA" id="ARBA00006019"/>
    </source>
</evidence>
<dbReference type="GO" id="GO:0031625">
    <property type="term" value="F:ubiquitin protein ligase binding"/>
    <property type="evidence" value="ECO:0007669"/>
    <property type="project" value="InterPro"/>
</dbReference>
<dbReference type="VEuPathDB" id="TriTrypDB:TcCL_ESM06383"/>
<organism evidence="5 6">
    <name type="scientific">Trypanosoma cruzi</name>
    <dbReference type="NCBI Taxonomy" id="5693"/>
    <lineage>
        <taxon>Eukaryota</taxon>
        <taxon>Discoba</taxon>
        <taxon>Euglenozoa</taxon>
        <taxon>Kinetoplastea</taxon>
        <taxon>Metakinetoplastina</taxon>
        <taxon>Trypanosomatida</taxon>
        <taxon>Trypanosomatidae</taxon>
        <taxon>Trypanosoma</taxon>
        <taxon>Schizotrypanum</taxon>
    </lineage>
</organism>
<protein>
    <submittedName>
        <fullName evidence="5">Putative cullin-like protein</fullName>
    </submittedName>
</protein>
<evidence type="ECO:0000259" key="4">
    <source>
        <dbReference type="PROSITE" id="PS50069"/>
    </source>
</evidence>
<evidence type="ECO:0000313" key="6">
    <source>
        <dbReference type="Proteomes" id="UP000246121"/>
    </source>
</evidence>
<dbReference type="EMBL" id="PRFA01000057">
    <property type="protein sequence ID" value="PWU89700.1"/>
    <property type="molecule type" value="Genomic_DNA"/>
</dbReference>
<dbReference type="SUPFAM" id="SSF46785">
    <property type="entry name" value="Winged helix' DNA-binding domain"/>
    <property type="match status" value="1"/>
</dbReference>
<dbReference type="InterPro" id="IPR059120">
    <property type="entry name" value="Cullin-like_AB"/>
</dbReference>
<dbReference type="SUPFAM" id="SSF74788">
    <property type="entry name" value="Cullin repeat-like"/>
    <property type="match status" value="1"/>
</dbReference>
<gene>
    <name evidence="5" type="ORF">C4B63_57g89</name>
</gene>
<dbReference type="VEuPathDB" id="TriTrypDB:Tc_MARK_4619"/>
<dbReference type="VEuPathDB" id="TriTrypDB:ECC02_005831"/>
<dbReference type="InterPro" id="IPR016159">
    <property type="entry name" value="Cullin_repeat-like_dom_sf"/>
</dbReference>
<reference evidence="5 6" key="1">
    <citation type="journal article" date="2018" name="Microb. Genom.">
        <title>Expanding an expanded genome: long-read sequencing of Trypanosoma cruzi.</title>
        <authorList>
            <person name="Berna L."/>
            <person name="Rodriguez M."/>
            <person name="Chiribao M.L."/>
            <person name="Parodi-Talice A."/>
            <person name="Pita S."/>
            <person name="Rijo G."/>
            <person name="Alvarez-Valin F."/>
            <person name="Robello C."/>
        </authorList>
    </citation>
    <scope>NUCLEOTIDE SEQUENCE [LARGE SCALE GENOMIC DNA]</scope>
    <source>
        <strain evidence="5 6">Dm28c</strain>
    </source>
</reference>
<dbReference type="GO" id="GO:0006511">
    <property type="term" value="P:ubiquitin-dependent protein catabolic process"/>
    <property type="evidence" value="ECO:0007669"/>
    <property type="project" value="InterPro"/>
</dbReference>
<comment type="caution">
    <text evidence="5">The sequence shown here is derived from an EMBL/GenBank/DDBJ whole genome shotgun (WGS) entry which is preliminary data.</text>
</comment>
<dbReference type="VEuPathDB" id="TriTrypDB:TcG_02943"/>